<sequence>MVGKPNLLTHGFVFLLGLSLGLIFTLILRSVDPTAIQWKRFENIHLKTETSKVDGAPQTSNDAIDGHHNEDNAIPQDAIAKELYRKVRVACWILTSPQNLDKKAIHVKNTWTKRCHIVVFMSSVQNDSFPTIGFNTSEGRHHLTAKTFQAFKYLYENHLKDADWFLKADDDTYVIMENLRYFLSNEDPNLPLYFGRTFVPMVKQGYASGGAGYVISREALRRFGEGGIKNKTICKRDGGYEDVEFGKCMESLGVPLKNTSDALNRPRFHCYNPEAYIHLTFDRASMRIYDLEKDRGGMENISDYAISFHYISSHRMYEMEFFIYHLRPYGILNTPQNLNVKS</sequence>
<evidence type="ECO:0000313" key="24">
    <source>
        <dbReference type="Proteomes" id="UP001497497"/>
    </source>
</evidence>
<dbReference type="InterPro" id="IPR003378">
    <property type="entry name" value="Fringe-like_glycosylTrfase"/>
</dbReference>
<dbReference type="InterPro" id="IPR026050">
    <property type="entry name" value="C1GALT1/C1GALT1_chp1"/>
</dbReference>
<evidence type="ECO:0000256" key="16">
    <source>
        <dbReference type="ARBA" id="ARBA00023180"/>
    </source>
</evidence>
<dbReference type="GO" id="GO:0016263">
    <property type="term" value="F:glycoprotein-N-acetylgalactosamine 3-beta-galactosyltransferase activity"/>
    <property type="evidence" value="ECO:0007669"/>
    <property type="project" value="UniProtKB-EC"/>
</dbReference>
<organism evidence="23 24">
    <name type="scientific">Lymnaea stagnalis</name>
    <name type="common">Great pond snail</name>
    <name type="synonym">Helix stagnalis</name>
    <dbReference type="NCBI Taxonomy" id="6523"/>
    <lineage>
        <taxon>Eukaryota</taxon>
        <taxon>Metazoa</taxon>
        <taxon>Spiralia</taxon>
        <taxon>Lophotrochozoa</taxon>
        <taxon>Mollusca</taxon>
        <taxon>Gastropoda</taxon>
        <taxon>Heterobranchia</taxon>
        <taxon>Euthyneura</taxon>
        <taxon>Panpulmonata</taxon>
        <taxon>Hygrophila</taxon>
        <taxon>Lymnaeoidea</taxon>
        <taxon>Lymnaeidae</taxon>
        <taxon>Lymnaea</taxon>
    </lineage>
</organism>
<feature type="transmembrane region" description="Helical" evidence="21">
    <location>
        <begin position="12"/>
        <end position="31"/>
    </location>
</feature>
<gene>
    <name evidence="23" type="ORF">GSLYS_00011934001</name>
</gene>
<keyword evidence="17" id="KW-0464">Manganese</keyword>
<evidence type="ECO:0000256" key="12">
    <source>
        <dbReference type="ARBA" id="ARBA00022968"/>
    </source>
</evidence>
<keyword evidence="16" id="KW-0325">Glycoprotein</keyword>
<evidence type="ECO:0000256" key="9">
    <source>
        <dbReference type="ARBA" id="ARBA00022692"/>
    </source>
</evidence>
<evidence type="ECO:0000256" key="20">
    <source>
        <dbReference type="SAM" id="MobiDB-lite"/>
    </source>
</evidence>
<evidence type="ECO:0000256" key="4">
    <source>
        <dbReference type="ARBA" id="ARBA00006462"/>
    </source>
</evidence>
<dbReference type="Pfam" id="PF02434">
    <property type="entry name" value="Fringe"/>
    <property type="match status" value="1"/>
</dbReference>
<evidence type="ECO:0000256" key="10">
    <source>
        <dbReference type="ARBA" id="ARBA00022723"/>
    </source>
</evidence>
<evidence type="ECO:0000256" key="19">
    <source>
        <dbReference type="ARBA" id="ARBA00059245"/>
    </source>
</evidence>
<evidence type="ECO:0000256" key="3">
    <source>
        <dbReference type="ARBA" id="ARBA00004922"/>
    </source>
</evidence>
<evidence type="ECO:0000256" key="1">
    <source>
        <dbReference type="ARBA" id="ARBA00001936"/>
    </source>
</evidence>
<evidence type="ECO:0000256" key="13">
    <source>
        <dbReference type="ARBA" id="ARBA00022989"/>
    </source>
</evidence>
<evidence type="ECO:0000259" key="22">
    <source>
        <dbReference type="Pfam" id="PF02434"/>
    </source>
</evidence>
<evidence type="ECO:0000256" key="5">
    <source>
        <dbReference type="ARBA" id="ARBA00011748"/>
    </source>
</evidence>
<keyword evidence="9 21" id="KW-0812">Transmembrane</keyword>
<evidence type="ECO:0000256" key="18">
    <source>
        <dbReference type="ARBA" id="ARBA00040898"/>
    </source>
</evidence>
<proteinExistence type="inferred from homology"/>
<dbReference type="AlphaFoldDB" id="A0AAV2HYI8"/>
<evidence type="ECO:0000256" key="6">
    <source>
        <dbReference type="ARBA" id="ARBA00012557"/>
    </source>
</evidence>
<dbReference type="EMBL" id="CAXITT010000285">
    <property type="protein sequence ID" value="CAL1538113.1"/>
    <property type="molecule type" value="Genomic_DNA"/>
</dbReference>
<feature type="region of interest" description="Disordered" evidence="20">
    <location>
        <begin position="52"/>
        <end position="71"/>
    </location>
</feature>
<dbReference type="GO" id="GO:0030145">
    <property type="term" value="F:manganese ion binding"/>
    <property type="evidence" value="ECO:0007669"/>
    <property type="project" value="UniProtKB-ARBA"/>
</dbReference>
<keyword evidence="8" id="KW-0808">Transferase</keyword>
<evidence type="ECO:0000256" key="7">
    <source>
        <dbReference type="ARBA" id="ARBA00022676"/>
    </source>
</evidence>
<comment type="caution">
    <text evidence="23">The sequence shown here is derived from an EMBL/GenBank/DDBJ whole genome shotgun (WGS) entry which is preliminary data.</text>
</comment>
<keyword evidence="11" id="KW-0547">Nucleotide-binding</keyword>
<keyword evidence="14 21" id="KW-0472">Membrane</keyword>
<dbReference type="GO" id="GO:0000166">
    <property type="term" value="F:nucleotide binding"/>
    <property type="evidence" value="ECO:0007669"/>
    <property type="project" value="UniProtKB-KW"/>
</dbReference>
<evidence type="ECO:0000256" key="8">
    <source>
        <dbReference type="ARBA" id="ARBA00022679"/>
    </source>
</evidence>
<evidence type="ECO:0000256" key="14">
    <source>
        <dbReference type="ARBA" id="ARBA00023136"/>
    </source>
</evidence>
<comment type="similarity">
    <text evidence="4">Belongs to the glycosyltransferase 31 family. Beta3-Gal-T subfamily.</text>
</comment>
<dbReference type="PANTHER" id="PTHR23033:SF14">
    <property type="entry name" value="GLYCOPROTEIN-N-ACETYLGALACTOSAMINE 3-BETA-GALACTOSYLTRANSFERASE 1-RELATED"/>
    <property type="match status" value="1"/>
</dbReference>
<comment type="cofactor">
    <cofactor evidence="1">
        <name>Mn(2+)</name>
        <dbReference type="ChEBI" id="CHEBI:29035"/>
    </cofactor>
</comment>
<evidence type="ECO:0000313" key="23">
    <source>
        <dbReference type="EMBL" id="CAL1538113.1"/>
    </source>
</evidence>
<evidence type="ECO:0000256" key="2">
    <source>
        <dbReference type="ARBA" id="ARBA00004606"/>
    </source>
</evidence>
<evidence type="ECO:0000256" key="15">
    <source>
        <dbReference type="ARBA" id="ARBA00023157"/>
    </source>
</evidence>
<keyword evidence="7" id="KW-0328">Glycosyltransferase</keyword>
<comment type="subunit">
    <text evidence="5">Homodimer; disulfide-linked.</text>
</comment>
<accession>A0AAV2HYI8</accession>
<keyword evidence="24" id="KW-1185">Reference proteome</keyword>
<comment type="function">
    <text evidence="19">Glycosyltransferase that generates the core 1 O-glycan Gal-beta1-3GalNAc-alpha1-Ser/Thr (T antigen), which is a precursor for many extended O-glycans in glycoproteins.</text>
</comment>
<feature type="domain" description="Fringe-like glycosyltransferase" evidence="22">
    <location>
        <begin position="106"/>
        <end position="259"/>
    </location>
</feature>
<reference evidence="23 24" key="1">
    <citation type="submission" date="2024-04" db="EMBL/GenBank/DDBJ databases">
        <authorList>
            <consortium name="Genoscope - CEA"/>
            <person name="William W."/>
        </authorList>
    </citation>
    <scope>NUCLEOTIDE SEQUENCE [LARGE SCALE GENOMIC DNA]</scope>
</reference>
<comment type="pathway">
    <text evidence="3">Protein modification; protein glycosylation.</text>
</comment>
<keyword evidence="13 21" id="KW-1133">Transmembrane helix</keyword>
<dbReference type="Proteomes" id="UP001497497">
    <property type="component" value="Unassembled WGS sequence"/>
</dbReference>
<protein>
    <recommendedName>
        <fullName evidence="18">Glycoprotein-N-acetylgalactosamine 3-beta-galactosyltransferase 1</fullName>
        <ecNumber evidence="6">2.4.1.122</ecNumber>
    </recommendedName>
</protein>
<keyword evidence="12" id="KW-0735">Signal-anchor</keyword>
<dbReference type="GO" id="GO:0016020">
    <property type="term" value="C:membrane"/>
    <property type="evidence" value="ECO:0007669"/>
    <property type="project" value="UniProtKB-SubCell"/>
</dbReference>
<name>A0AAV2HYI8_LYMST</name>
<dbReference type="FunFam" id="3.90.550.50:FF:000017">
    <property type="entry name" value="Glycoprotein-N-acetylgalactosamine 3-beta-galactosyltransferase 1"/>
    <property type="match status" value="1"/>
</dbReference>
<evidence type="ECO:0000256" key="11">
    <source>
        <dbReference type="ARBA" id="ARBA00022741"/>
    </source>
</evidence>
<comment type="subcellular location">
    <subcellularLocation>
        <location evidence="2">Membrane</location>
        <topology evidence="2">Single-pass type II membrane protein</topology>
    </subcellularLocation>
</comment>
<dbReference type="EC" id="2.4.1.122" evidence="6"/>
<evidence type="ECO:0000256" key="21">
    <source>
        <dbReference type="SAM" id="Phobius"/>
    </source>
</evidence>
<keyword evidence="10" id="KW-0479">Metal-binding</keyword>
<evidence type="ECO:0000256" key="17">
    <source>
        <dbReference type="ARBA" id="ARBA00023211"/>
    </source>
</evidence>
<dbReference type="PANTHER" id="PTHR23033">
    <property type="entry name" value="BETA1,3-GALACTOSYLTRANSFERASE"/>
    <property type="match status" value="1"/>
</dbReference>
<keyword evidence="15" id="KW-1015">Disulfide bond</keyword>
<dbReference type="Gene3D" id="3.90.550.50">
    <property type="match status" value="1"/>
</dbReference>